<keyword evidence="2" id="KW-1003">Cell membrane</keyword>
<name>A0ABW0BFE9_9ACTN</name>
<reference evidence="8" key="1">
    <citation type="journal article" date="2019" name="Int. J. Syst. Evol. Microbiol.">
        <title>The Global Catalogue of Microorganisms (GCM) 10K type strain sequencing project: providing services to taxonomists for standard genome sequencing and annotation.</title>
        <authorList>
            <consortium name="The Broad Institute Genomics Platform"/>
            <consortium name="The Broad Institute Genome Sequencing Center for Infectious Disease"/>
            <person name="Wu L."/>
            <person name="Ma J."/>
        </authorList>
    </citation>
    <scope>NUCLEOTIDE SEQUENCE [LARGE SCALE GENOMIC DNA]</scope>
    <source>
        <strain evidence="8">DFY41</strain>
    </source>
</reference>
<keyword evidence="5 6" id="KW-0472">Membrane</keyword>
<evidence type="ECO:0000256" key="1">
    <source>
        <dbReference type="ARBA" id="ARBA00004651"/>
    </source>
</evidence>
<dbReference type="RefSeq" id="WP_378586879.1">
    <property type="nucleotide sequence ID" value="NZ_JBHSKD010000004.1"/>
</dbReference>
<dbReference type="InterPro" id="IPR050833">
    <property type="entry name" value="Poly_Biosynth_Transport"/>
</dbReference>
<feature type="transmembrane region" description="Helical" evidence="6">
    <location>
        <begin position="87"/>
        <end position="109"/>
    </location>
</feature>
<feature type="transmembrane region" description="Helical" evidence="6">
    <location>
        <begin position="16"/>
        <end position="39"/>
    </location>
</feature>
<dbReference type="PANTHER" id="PTHR30250:SF11">
    <property type="entry name" value="O-ANTIGEN TRANSPORTER-RELATED"/>
    <property type="match status" value="1"/>
</dbReference>
<gene>
    <name evidence="7" type="ORF">ACFPGP_03370</name>
</gene>
<dbReference type="PANTHER" id="PTHR30250">
    <property type="entry name" value="PST FAMILY PREDICTED COLANIC ACID TRANSPORTER"/>
    <property type="match status" value="1"/>
</dbReference>
<keyword evidence="3 6" id="KW-0812">Transmembrane</keyword>
<feature type="transmembrane region" description="Helical" evidence="6">
    <location>
        <begin position="45"/>
        <end position="66"/>
    </location>
</feature>
<proteinExistence type="predicted"/>
<evidence type="ECO:0000256" key="4">
    <source>
        <dbReference type="ARBA" id="ARBA00022989"/>
    </source>
</evidence>
<comment type="subcellular location">
    <subcellularLocation>
        <location evidence="1">Cell membrane</location>
        <topology evidence="1">Multi-pass membrane protein</topology>
    </subcellularLocation>
</comment>
<evidence type="ECO:0000256" key="5">
    <source>
        <dbReference type="ARBA" id="ARBA00023136"/>
    </source>
</evidence>
<dbReference type="Pfam" id="PF01943">
    <property type="entry name" value="Polysacc_synt"/>
    <property type="match status" value="1"/>
</dbReference>
<dbReference type="Proteomes" id="UP001596087">
    <property type="component" value="Unassembled WGS sequence"/>
</dbReference>
<dbReference type="EMBL" id="JBHSKD010000004">
    <property type="protein sequence ID" value="MFC5175697.1"/>
    <property type="molecule type" value="Genomic_DNA"/>
</dbReference>
<feature type="transmembrane region" description="Helical" evidence="6">
    <location>
        <begin position="179"/>
        <end position="201"/>
    </location>
</feature>
<evidence type="ECO:0000256" key="3">
    <source>
        <dbReference type="ARBA" id="ARBA00022692"/>
    </source>
</evidence>
<evidence type="ECO:0000256" key="2">
    <source>
        <dbReference type="ARBA" id="ARBA00022475"/>
    </source>
</evidence>
<organism evidence="7 8">
    <name type="scientific">Nocardioides taihuensis</name>
    <dbReference type="NCBI Taxonomy" id="1835606"/>
    <lineage>
        <taxon>Bacteria</taxon>
        <taxon>Bacillati</taxon>
        <taxon>Actinomycetota</taxon>
        <taxon>Actinomycetes</taxon>
        <taxon>Propionibacteriales</taxon>
        <taxon>Nocardioidaceae</taxon>
        <taxon>Nocardioides</taxon>
    </lineage>
</organism>
<protein>
    <submittedName>
        <fullName evidence="7">Lipopolysaccharide biosynthesis protein</fullName>
    </submittedName>
</protein>
<evidence type="ECO:0000313" key="7">
    <source>
        <dbReference type="EMBL" id="MFC5175697.1"/>
    </source>
</evidence>
<evidence type="ECO:0000256" key="6">
    <source>
        <dbReference type="SAM" id="Phobius"/>
    </source>
</evidence>
<accession>A0ABW0BFE9</accession>
<feature type="transmembrane region" description="Helical" evidence="6">
    <location>
        <begin position="150"/>
        <end position="173"/>
    </location>
</feature>
<evidence type="ECO:0000313" key="8">
    <source>
        <dbReference type="Proteomes" id="UP001596087"/>
    </source>
</evidence>
<feature type="transmembrane region" description="Helical" evidence="6">
    <location>
        <begin position="326"/>
        <end position="347"/>
    </location>
</feature>
<dbReference type="InterPro" id="IPR002797">
    <property type="entry name" value="Polysacc_synth"/>
</dbReference>
<keyword evidence="8" id="KW-1185">Reference proteome</keyword>
<sequence>MIGLLGQLVRAQRDRLAFVSVGLIQRILPFLLLPVFVRFMTPAEYGHVAILTAAFTLASMVFGLGQEVVEYRYHFDDSAPGRSLESAAVRVHLVGPVVLALPVAGLLLLSGATPAGVPTLAVSGSVLAGALHATAWRFPAVHFRCQGELARYALAGAGFAGVSSAIKVGLVVGLGWGAVAWPVGDLLGALLLLAGTASLLLKVARRAPVTRSDVRSTLGLGLPATVGHSARWVSGYADRVLVVALASAVVGGSYFAASQLVMIGGVLLIELSAFLQPVIAREQDLAAAARGVLPGHARACSAVAVLTAAGSAVLVELGFVGDYTEVLPIALVLCASLPLVGLSYLGGDICSVRLGDTRFLAVVSVVTALAAIGANLLLIPFAGAYGAALSLLLSQGLAVAMLWWRVSRATGGARALLPHLLWPTALGIALAGLGLAVGSA</sequence>
<keyword evidence="4 6" id="KW-1133">Transmembrane helix</keyword>
<feature type="transmembrane region" description="Helical" evidence="6">
    <location>
        <begin position="416"/>
        <end position="437"/>
    </location>
</feature>
<comment type="caution">
    <text evidence="7">The sequence shown here is derived from an EMBL/GenBank/DDBJ whole genome shotgun (WGS) entry which is preliminary data.</text>
</comment>
<feature type="transmembrane region" description="Helical" evidence="6">
    <location>
        <begin position="236"/>
        <end position="255"/>
    </location>
</feature>
<feature type="transmembrane region" description="Helical" evidence="6">
    <location>
        <begin position="385"/>
        <end position="404"/>
    </location>
</feature>
<feature type="transmembrane region" description="Helical" evidence="6">
    <location>
        <begin position="359"/>
        <end position="379"/>
    </location>
</feature>
<feature type="transmembrane region" description="Helical" evidence="6">
    <location>
        <begin position="115"/>
        <end position="138"/>
    </location>
</feature>